<keyword evidence="7" id="KW-0560">Oxidoreductase</keyword>
<name>A0A9W7L4T1_9STRA</name>
<keyword evidence="4" id="KW-0479">Metal-binding</keyword>
<keyword evidence="9" id="KW-1185">Reference proteome</keyword>
<dbReference type="EMBL" id="BRYA01000017">
    <property type="protein sequence ID" value="GMI32334.1"/>
    <property type="molecule type" value="Genomic_DNA"/>
</dbReference>
<accession>A0A9W7L4T1</accession>
<dbReference type="GO" id="GO:0006099">
    <property type="term" value="P:tricarboxylic acid cycle"/>
    <property type="evidence" value="ECO:0007669"/>
    <property type="project" value="UniProtKB-KW"/>
</dbReference>
<dbReference type="AlphaFoldDB" id="A0A9W7L4T1"/>
<proteinExistence type="predicted"/>
<reference evidence="9" key="1">
    <citation type="journal article" date="2023" name="Commun. Biol.">
        <title>Genome analysis of Parmales, the sister group of diatoms, reveals the evolutionary specialization of diatoms from phago-mixotrophs to photoautotrophs.</title>
        <authorList>
            <person name="Ban H."/>
            <person name="Sato S."/>
            <person name="Yoshikawa S."/>
            <person name="Yamada K."/>
            <person name="Nakamura Y."/>
            <person name="Ichinomiya M."/>
            <person name="Sato N."/>
            <person name="Blanc-Mathieu R."/>
            <person name="Endo H."/>
            <person name="Kuwata A."/>
            <person name="Ogata H."/>
        </authorList>
    </citation>
    <scope>NUCLEOTIDE SEQUENCE [LARGE SCALE GENOMIC DNA]</scope>
</reference>
<keyword evidence="6" id="KW-0521">NADP</keyword>
<keyword evidence="3" id="KW-0816">Tricarboxylic acid cycle</keyword>
<dbReference type="OrthoDB" id="408849at2759"/>
<evidence type="ECO:0000256" key="1">
    <source>
        <dbReference type="ARBA" id="ARBA00001946"/>
    </source>
</evidence>
<evidence type="ECO:0000256" key="4">
    <source>
        <dbReference type="ARBA" id="ARBA00022723"/>
    </source>
</evidence>
<dbReference type="InterPro" id="IPR004436">
    <property type="entry name" value="Isocitrate_DH_NADP_mono"/>
</dbReference>
<evidence type="ECO:0000256" key="7">
    <source>
        <dbReference type="ARBA" id="ARBA00023002"/>
    </source>
</evidence>
<protein>
    <recommendedName>
        <fullName evidence="10">Isocitrate dehydrogenase (NADP(+))</fullName>
    </recommendedName>
</protein>
<evidence type="ECO:0000313" key="8">
    <source>
        <dbReference type="EMBL" id="GMI32334.1"/>
    </source>
</evidence>
<dbReference type="SUPFAM" id="SSF53659">
    <property type="entry name" value="Isocitrate/Isopropylmalate dehydrogenase-like"/>
    <property type="match status" value="1"/>
</dbReference>
<evidence type="ECO:0000256" key="6">
    <source>
        <dbReference type="ARBA" id="ARBA00022857"/>
    </source>
</evidence>
<dbReference type="Proteomes" id="UP001165065">
    <property type="component" value="Unassembled WGS sequence"/>
</dbReference>
<comment type="cofactor">
    <cofactor evidence="1">
        <name>Mg(2+)</name>
        <dbReference type="ChEBI" id="CHEBI:18420"/>
    </cofactor>
</comment>
<dbReference type="PIRSF" id="PIRSF009407">
    <property type="entry name" value="IDH_monmr"/>
    <property type="match status" value="1"/>
</dbReference>
<dbReference type="PANTHER" id="PTHR36999:SF1">
    <property type="entry name" value="ISOCITRATE DEHYDROGENASE (NADP(+))"/>
    <property type="match status" value="1"/>
</dbReference>
<dbReference type="GO" id="GO:0046872">
    <property type="term" value="F:metal ion binding"/>
    <property type="evidence" value="ECO:0007669"/>
    <property type="project" value="UniProtKB-KW"/>
</dbReference>
<evidence type="ECO:0000313" key="9">
    <source>
        <dbReference type="Proteomes" id="UP001165065"/>
    </source>
</evidence>
<organism evidence="8 9">
    <name type="scientific">Triparma columacea</name>
    <dbReference type="NCBI Taxonomy" id="722753"/>
    <lineage>
        <taxon>Eukaryota</taxon>
        <taxon>Sar</taxon>
        <taxon>Stramenopiles</taxon>
        <taxon>Ochrophyta</taxon>
        <taxon>Bolidophyceae</taxon>
        <taxon>Parmales</taxon>
        <taxon>Triparmaceae</taxon>
        <taxon>Triparma</taxon>
    </lineage>
</organism>
<dbReference type="PANTHER" id="PTHR36999">
    <property type="entry name" value="ISOCITRATE DEHYDROGENASE [NADP]"/>
    <property type="match status" value="1"/>
</dbReference>
<evidence type="ECO:0000256" key="3">
    <source>
        <dbReference type="ARBA" id="ARBA00022532"/>
    </source>
</evidence>
<gene>
    <name evidence="8" type="ORF">TrCOL_g5230</name>
</gene>
<comment type="caution">
    <text evidence="8">The sequence shown here is derived from an EMBL/GenBank/DDBJ whole genome shotgun (WGS) entry which is preliminary data.</text>
</comment>
<evidence type="ECO:0000256" key="5">
    <source>
        <dbReference type="ARBA" id="ARBA00022842"/>
    </source>
</evidence>
<keyword evidence="5" id="KW-0460">Magnesium</keyword>
<evidence type="ECO:0008006" key="10">
    <source>
        <dbReference type="Google" id="ProtNLM"/>
    </source>
</evidence>
<dbReference type="Gene3D" id="3.40.718.10">
    <property type="entry name" value="Isopropylmalate Dehydrogenase"/>
    <property type="match status" value="2"/>
</dbReference>
<sequence>MLGFRSISPIARVGASSWASSIRTNGVRCFASPPGLSSTHGVQEDLENPVGRLIYTETDEAPSLATYSLLPIFKSFASLSSVSVVTSDISLSGRVLSQFDYCLTPDQQVPDNLSYLGTLATTPEANIVKLPNISASIPQLKECIDELRSKGYNVPLFPEEPKNEEEIKIREEYGKVLGSAVNPVLREGNSDRRVAAPVKRYAAKNPHKMGIWSKASRTHVSHMTKGDFYESEKSHVMSKEGSVRIEFEGEGGVKKVLKDRVDLLSGEVIDGSFMDVKELKEFFEREIEDAKQTDILLSLHLKATMMKVSDPIMFGHCVRSFYKEAFEKHGQLFDEIGADPNNGIGDVYEKVYKKCDATTAVQVVKDIEACYESRPWLAMVNSHKGITNLHVPSDVIIDASMPVVVRDSGQMWNRDDELEDTKCLIPDRCYATMYQECLSYARTNGQFDVATMGNVSNVGLMAQKAQEYGSHDKTFEIEGEGTVRVVDNETGEEYFSHNVNSGDIWRMCQTKDEPIRDWVRLAVSRARATGSKTIFWLDKARGHDSNLIEKVETYLKDHDTEGLDIQILKPVDAIRVSMERATKGEDTISVTGNVLRDYLTDLFPILELGTSAKMLSIVPLLKGGGLFETGAGGSAPKHVEQFVAEGHLRWDSLGEYLATAVAFEHLGEQKNDDNVKLLGSTLNKAVGRVLDNRKSPSRRVNEIDNRATNFYVALYWAEYLAEENPGAYKELHDKLSGARAKIVEEHQGVQGEPMDVGGYYRFDKSKAEKAMRPSKTMNDIIDGK</sequence>
<dbReference type="GO" id="GO:0006097">
    <property type="term" value="P:glyoxylate cycle"/>
    <property type="evidence" value="ECO:0007669"/>
    <property type="project" value="UniProtKB-KW"/>
</dbReference>
<dbReference type="NCBIfam" id="TIGR00178">
    <property type="entry name" value="monomer_idh"/>
    <property type="match status" value="1"/>
</dbReference>
<evidence type="ECO:0000256" key="2">
    <source>
        <dbReference type="ARBA" id="ARBA00022435"/>
    </source>
</evidence>
<dbReference type="Pfam" id="PF03971">
    <property type="entry name" value="IDH"/>
    <property type="match status" value="1"/>
</dbReference>
<keyword evidence="2" id="KW-0329">Glyoxylate bypass</keyword>
<dbReference type="GO" id="GO:0004450">
    <property type="term" value="F:isocitrate dehydrogenase (NADP+) activity"/>
    <property type="evidence" value="ECO:0007669"/>
    <property type="project" value="InterPro"/>
</dbReference>